<dbReference type="Pfam" id="PF22799">
    <property type="entry name" value="PIR1-like_C"/>
    <property type="match status" value="1"/>
</dbReference>
<dbReference type="GO" id="GO:0005199">
    <property type="term" value="F:structural constituent of cell wall"/>
    <property type="evidence" value="ECO:0007669"/>
    <property type="project" value="TreeGrafter"/>
</dbReference>
<evidence type="ECO:0000259" key="8">
    <source>
        <dbReference type="Pfam" id="PF22799"/>
    </source>
</evidence>
<dbReference type="InterPro" id="IPR051153">
    <property type="entry name" value="Yeast_CWMannoprotein_PIR"/>
</dbReference>
<feature type="domain" description="Cell wall mannoprotein PIR1-like C-terminal" evidence="8">
    <location>
        <begin position="82"/>
        <end position="155"/>
    </location>
</feature>
<reference evidence="9" key="1">
    <citation type="journal article" date="2020" name="Stud. Mycol.">
        <title>101 Dothideomycetes genomes: a test case for predicting lifestyles and emergence of pathogens.</title>
        <authorList>
            <person name="Haridas S."/>
            <person name="Albert R."/>
            <person name="Binder M."/>
            <person name="Bloem J."/>
            <person name="Labutti K."/>
            <person name="Salamov A."/>
            <person name="Andreopoulos B."/>
            <person name="Baker S."/>
            <person name="Barry K."/>
            <person name="Bills G."/>
            <person name="Bluhm B."/>
            <person name="Cannon C."/>
            <person name="Castanera R."/>
            <person name="Culley D."/>
            <person name="Daum C."/>
            <person name="Ezra D."/>
            <person name="Gonzalez J."/>
            <person name="Henrissat B."/>
            <person name="Kuo A."/>
            <person name="Liang C."/>
            <person name="Lipzen A."/>
            <person name="Lutzoni F."/>
            <person name="Magnuson J."/>
            <person name="Mondo S."/>
            <person name="Nolan M."/>
            <person name="Ohm R."/>
            <person name="Pangilinan J."/>
            <person name="Park H.-J."/>
            <person name="Ramirez L."/>
            <person name="Alfaro M."/>
            <person name="Sun H."/>
            <person name="Tritt A."/>
            <person name="Yoshinaga Y."/>
            <person name="Zwiers L.-H."/>
            <person name="Turgeon B."/>
            <person name="Goodwin S."/>
            <person name="Spatafora J."/>
            <person name="Crous P."/>
            <person name="Grigoriev I."/>
        </authorList>
    </citation>
    <scope>NUCLEOTIDE SEQUENCE</scope>
    <source>
        <strain evidence="9">CBS 101060</strain>
    </source>
</reference>
<sequence>MRLSIALSGLAFATAVLCQAVEEGIAPDSPPPAGCETDFDGSFTLNVLLITAEERARRVAAFNDVFKREAAAEALDITLEGGVLHDSYDRTGAIVENFQFQFDGPPQAGTIYTGGFSVCPNDTLALGGSTIFYRCWSGNFANIYDRHWADQCEPVYLEVRPAHEPAPTSVEPIAITITLTPSDASSTVVASANVTDIFESTLTTRVSSGVLASITGTGSSIEKATTTSGGSSTDAAESATTSTSTGGAVPTLAPRGQFAAAALGLMGAVIIL</sequence>
<dbReference type="EMBL" id="MU006096">
    <property type="protein sequence ID" value="KAF2838484.1"/>
    <property type="molecule type" value="Genomic_DNA"/>
</dbReference>
<evidence type="ECO:0000313" key="9">
    <source>
        <dbReference type="EMBL" id="KAF2838484.1"/>
    </source>
</evidence>
<evidence type="ECO:0000313" key="10">
    <source>
        <dbReference type="Proteomes" id="UP000799429"/>
    </source>
</evidence>
<comment type="caution">
    <text evidence="9">The sequence shown here is derived from an EMBL/GenBank/DDBJ whole genome shotgun (WGS) entry which is preliminary data.</text>
</comment>
<dbReference type="GO" id="GO:0031505">
    <property type="term" value="P:fungal-type cell wall organization"/>
    <property type="evidence" value="ECO:0007669"/>
    <property type="project" value="TreeGrafter"/>
</dbReference>
<evidence type="ECO:0000256" key="4">
    <source>
        <dbReference type="ARBA" id="ARBA00022729"/>
    </source>
</evidence>
<dbReference type="AlphaFoldDB" id="A0A9P4VSE9"/>
<dbReference type="InterPro" id="IPR054508">
    <property type="entry name" value="PIR1-like_C"/>
</dbReference>
<protein>
    <recommendedName>
        <fullName evidence="8">Cell wall mannoprotein PIR1-like C-terminal domain-containing protein</fullName>
    </recommendedName>
</protein>
<feature type="region of interest" description="Disordered" evidence="6">
    <location>
        <begin position="220"/>
        <end position="251"/>
    </location>
</feature>
<keyword evidence="4 7" id="KW-0732">Signal</keyword>
<feature type="compositionally biased region" description="Low complexity" evidence="6">
    <location>
        <begin position="224"/>
        <end position="248"/>
    </location>
</feature>
<keyword evidence="3" id="KW-0964">Secreted</keyword>
<evidence type="ECO:0000256" key="6">
    <source>
        <dbReference type="SAM" id="MobiDB-lite"/>
    </source>
</evidence>
<dbReference type="Proteomes" id="UP000799429">
    <property type="component" value="Unassembled WGS sequence"/>
</dbReference>
<dbReference type="OrthoDB" id="5415592at2759"/>
<comment type="similarity">
    <text evidence="5">Belongs to the PIR protein family.</text>
</comment>
<feature type="signal peptide" evidence="7">
    <location>
        <begin position="1"/>
        <end position="18"/>
    </location>
</feature>
<comment type="subcellular location">
    <subcellularLocation>
        <location evidence="1">Secreted</location>
        <location evidence="1">Cell wall</location>
    </subcellularLocation>
</comment>
<name>A0A9P4VSE9_9PEZI</name>
<feature type="chain" id="PRO_5040311899" description="Cell wall mannoprotein PIR1-like C-terminal domain-containing protein" evidence="7">
    <location>
        <begin position="19"/>
        <end position="272"/>
    </location>
</feature>
<evidence type="ECO:0000256" key="7">
    <source>
        <dbReference type="SAM" id="SignalP"/>
    </source>
</evidence>
<evidence type="ECO:0000256" key="3">
    <source>
        <dbReference type="ARBA" id="ARBA00022525"/>
    </source>
</evidence>
<organism evidence="9 10">
    <name type="scientific">Patellaria atrata CBS 101060</name>
    <dbReference type="NCBI Taxonomy" id="1346257"/>
    <lineage>
        <taxon>Eukaryota</taxon>
        <taxon>Fungi</taxon>
        <taxon>Dikarya</taxon>
        <taxon>Ascomycota</taxon>
        <taxon>Pezizomycotina</taxon>
        <taxon>Dothideomycetes</taxon>
        <taxon>Dothideomycetes incertae sedis</taxon>
        <taxon>Patellariales</taxon>
        <taxon>Patellariaceae</taxon>
        <taxon>Patellaria</taxon>
    </lineage>
</organism>
<proteinExistence type="inferred from homology"/>
<dbReference type="PANTHER" id="PTHR47254:SF1">
    <property type="entry name" value="CELL WALL MANNOPROTEIN CIS3-RELATED"/>
    <property type="match status" value="1"/>
</dbReference>
<gene>
    <name evidence="9" type="ORF">M501DRAFT_974929</name>
</gene>
<evidence type="ECO:0000256" key="1">
    <source>
        <dbReference type="ARBA" id="ARBA00004191"/>
    </source>
</evidence>
<evidence type="ECO:0000256" key="5">
    <source>
        <dbReference type="ARBA" id="ARBA00038219"/>
    </source>
</evidence>
<dbReference type="GO" id="GO:0009277">
    <property type="term" value="C:fungal-type cell wall"/>
    <property type="evidence" value="ECO:0007669"/>
    <property type="project" value="TreeGrafter"/>
</dbReference>
<keyword evidence="10" id="KW-1185">Reference proteome</keyword>
<dbReference type="PANTHER" id="PTHR47254">
    <property type="entry name" value="CELL WALL MANNOPROTEIN CIS3-RELATED"/>
    <property type="match status" value="1"/>
</dbReference>
<evidence type="ECO:0000256" key="2">
    <source>
        <dbReference type="ARBA" id="ARBA00022512"/>
    </source>
</evidence>
<keyword evidence="2" id="KW-0134">Cell wall</keyword>
<accession>A0A9P4VSE9</accession>